<reference evidence="1 2" key="1">
    <citation type="journal article" date="2016" name="Genome Biol. Evol.">
        <title>Divergent and convergent evolution of fungal pathogenicity.</title>
        <authorList>
            <person name="Shang Y."/>
            <person name="Xiao G."/>
            <person name="Zheng P."/>
            <person name="Cen K."/>
            <person name="Zhan S."/>
            <person name="Wang C."/>
        </authorList>
    </citation>
    <scope>NUCLEOTIDE SEQUENCE [LARGE SCALE GENOMIC DNA]</scope>
    <source>
        <strain evidence="1 2">RCEF 1005</strain>
    </source>
</reference>
<evidence type="ECO:0000313" key="1">
    <source>
        <dbReference type="EMBL" id="OAA75570.1"/>
    </source>
</evidence>
<dbReference type="PANTHER" id="PTHR40202">
    <property type="match status" value="1"/>
</dbReference>
<accession>A0A168FSM8</accession>
<dbReference type="STRING" id="1081108.A0A168FSM8"/>
<evidence type="ECO:0000313" key="2">
    <source>
        <dbReference type="Proteomes" id="UP000076881"/>
    </source>
</evidence>
<proteinExistence type="predicted"/>
<organism evidence="1 2">
    <name type="scientific">Akanthomyces lecanii RCEF 1005</name>
    <dbReference type="NCBI Taxonomy" id="1081108"/>
    <lineage>
        <taxon>Eukaryota</taxon>
        <taxon>Fungi</taxon>
        <taxon>Dikarya</taxon>
        <taxon>Ascomycota</taxon>
        <taxon>Pezizomycotina</taxon>
        <taxon>Sordariomycetes</taxon>
        <taxon>Hypocreomycetidae</taxon>
        <taxon>Hypocreales</taxon>
        <taxon>Cordycipitaceae</taxon>
        <taxon>Akanthomyces</taxon>
        <taxon>Cordyceps confragosa</taxon>
    </lineage>
</organism>
<name>A0A168FSM8_CORDF</name>
<dbReference type="Gene3D" id="1.10.3210.10">
    <property type="entry name" value="Hypothetical protein af1432"/>
    <property type="match status" value="1"/>
</dbReference>
<keyword evidence="2" id="KW-1185">Reference proteome</keyword>
<protein>
    <submittedName>
        <fullName evidence="1">Uncharacterized protein</fullName>
    </submittedName>
</protein>
<dbReference type="Proteomes" id="UP000076881">
    <property type="component" value="Unassembled WGS sequence"/>
</dbReference>
<dbReference type="OrthoDB" id="445007at2759"/>
<dbReference type="AlphaFoldDB" id="A0A168FSM8"/>
<sequence>MIAPDGSYVGSCSHEVLGERYLRQLGFSDKVCQLVGAHVVAKRYLTAVEPGYYEALSTTSKRTLEYQGGRFTHKQIEEAQKDPLLEAKLAVRKWDDLAKDPRLQVPGLNVYEAMAIECLAAARKTFRVGSAAFNLPSRRTAIIGLPALPRDVAHAAGAANLTNLSAFVQRSSFAMGDRESSECDLERKGSVPAEEIFSSADRFGVRTCVVRIPKPDEHTAILEQQINSALQPLLSGDRDVVLVSLMDFEAGADIVHLLILVDAKIQQLVQDGASVIVAEDWDELNGTAASIVLCTPKLSGGTSAGVLLAGQHDVWEIAFN</sequence>
<dbReference type="InterPro" id="IPR052567">
    <property type="entry name" value="OP_Dioxygenase"/>
</dbReference>
<dbReference type="EMBL" id="AZHF01000005">
    <property type="protein sequence ID" value="OAA75570.1"/>
    <property type="molecule type" value="Genomic_DNA"/>
</dbReference>
<dbReference type="PANTHER" id="PTHR40202:SF1">
    <property type="entry name" value="HD DOMAIN-CONTAINING PROTEIN"/>
    <property type="match status" value="1"/>
</dbReference>
<gene>
    <name evidence="1" type="ORF">LEL_07558</name>
</gene>
<comment type="caution">
    <text evidence="1">The sequence shown here is derived from an EMBL/GenBank/DDBJ whole genome shotgun (WGS) entry which is preliminary data.</text>
</comment>